<evidence type="ECO:0000256" key="1">
    <source>
        <dbReference type="SAM" id="MobiDB-lite"/>
    </source>
</evidence>
<keyword evidence="2" id="KW-1133">Transmembrane helix</keyword>
<dbReference type="Pfam" id="PF05707">
    <property type="entry name" value="Zot"/>
    <property type="match status" value="1"/>
</dbReference>
<protein>
    <recommendedName>
        <fullName evidence="3">Zona occludens toxin N-terminal domain-containing protein</fullName>
    </recommendedName>
</protein>
<gene>
    <name evidence="4" type="ORF">CWI70_12345</name>
</gene>
<evidence type="ECO:0000313" key="4">
    <source>
        <dbReference type="EMBL" id="RUO51647.1"/>
    </source>
</evidence>
<reference evidence="5" key="1">
    <citation type="journal article" date="2018" name="Front. Microbiol.">
        <title>Genome-Based Analysis Reveals the Taxonomy and Diversity of the Family Idiomarinaceae.</title>
        <authorList>
            <person name="Liu Y."/>
            <person name="Lai Q."/>
            <person name="Shao Z."/>
        </authorList>
    </citation>
    <scope>NUCLEOTIDE SEQUENCE [LARGE SCALE GENOMIC DNA]</scope>
    <source>
        <strain evidence="5">PO-M2</strain>
    </source>
</reference>
<evidence type="ECO:0000313" key="5">
    <source>
        <dbReference type="Proteomes" id="UP000287649"/>
    </source>
</evidence>
<dbReference type="RefSeq" id="WP_126774186.1">
    <property type="nucleotide sequence ID" value="NZ_PIPX01000005.1"/>
</dbReference>
<evidence type="ECO:0000259" key="3">
    <source>
        <dbReference type="Pfam" id="PF05707"/>
    </source>
</evidence>
<feature type="domain" description="Zona occludens toxin N-terminal" evidence="3">
    <location>
        <begin position="154"/>
        <end position="275"/>
    </location>
</feature>
<dbReference type="EMBL" id="PIPX01000005">
    <property type="protein sequence ID" value="RUO51647.1"/>
    <property type="molecule type" value="Genomic_DNA"/>
</dbReference>
<name>A0A432XSF2_9GAMM</name>
<keyword evidence="2" id="KW-0472">Membrane</keyword>
<proteinExistence type="predicted"/>
<dbReference type="InterPro" id="IPR027417">
    <property type="entry name" value="P-loop_NTPase"/>
</dbReference>
<keyword evidence="2" id="KW-0812">Transmembrane</keyword>
<feature type="transmembrane region" description="Helical" evidence="2">
    <location>
        <begin position="286"/>
        <end position="305"/>
    </location>
</feature>
<dbReference type="InterPro" id="IPR008900">
    <property type="entry name" value="Zot_N"/>
</dbReference>
<dbReference type="Proteomes" id="UP000287649">
    <property type="component" value="Unassembled WGS sequence"/>
</dbReference>
<feature type="region of interest" description="Disordered" evidence="1">
    <location>
        <begin position="408"/>
        <end position="439"/>
    </location>
</feature>
<organism evidence="4 5">
    <name type="scientific">Pseudidiomarina homiensis</name>
    <dbReference type="NCBI Taxonomy" id="364198"/>
    <lineage>
        <taxon>Bacteria</taxon>
        <taxon>Pseudomonadati</taxon>
        <taxon>Pseudomonadota</taxon>
        <taxon>Gammaproteobacteria</taxon>
        <taxon>Alteromonadales</taxon>
        <taxon>Idiomarinaceae</taxon>
        <taxon>Pseudidiomarina</taxon>
    </lineage>
</organism>
<dbReference type="Gene3D" id="3.40.50.300">
    <property type="entry name" value="P-loop containing nucleotide triphosphate hydrolases"/>
    <property type="match status" value="1"/>
</dbReference>
<evidence type="ECO:0000256" key="2">
    <source>
        <dbReference type="SAM" id="Phobius"/>
    </source>
</evidence>
<keyword evidence="5" id="KW-1185">Reference proteome</keyword>
<dbReference type="AlphaFoldDB" id="A0A432XSF2"/>
<accession>A0A432XSF2</accession>
<sequence length="482" mass="56015">MYSLTLITGRPGANKTLNTIKMVVQDKEHQNRVVFYHNIPLMFLDYDVCNSFQGFFYGVFRPSLEGKDKEHYQLLMERCHNQKRRVELKDVPHLEQQFEVWQYDGGLELWLSWCRRVYPEWRLLELENYLKINPEASFDQLEQFNLHWIEFDNPTDWHVLPRPCRIVIDECQRWFLPRRPGSEVPKHISEFETVRHSGGDVFLITQHPKLIDINIRNLAVNHYHFVRNLGQNRVIKYSHNGCAQDPEDYHAKQKADKQTVQSDQQFWGLYHSADRHNHKFKLPRKAYFFIAVLVFLVILIVLAYFRIFGGDDGNSDVDNNVDNGGSSELDIVVSDGLVNRGSSSSGQKVVYPVESEILPITALNNVPHPLNSLCVKLSLAGHEDIKVSDGPTIRRFYVNCHTDKTISYDSSPGASNYPGEQGDDNYARENSNSNKSDSKSYQERLLFSFDELTEYGYQFTMTNKRSPLLVYGGQKYLLVQYN</sequence>
<dbReference type="OrthoDB" id="8809170at2"/>
<comment type="caution">
    <text evidence="4">The sequence shown here is derived from an EMBL/GenBank/DDBJ whole genome shotgun (WGS) entry which is preliminary data.</text>
</comment>